<sequence>MRVALVLTTAAALILTACGTSDDSTGPESGDGAEGAFPVEVTDKYGTVTIEEQPERIVTVGFNDQDFVLALGRIPVGTREYMGFDYRNRPWAQEQLDGQEIPEVGGLEVNAEQVAALGPDLILGTYSVLEPDQYDTLSQIAPMVGDLEAGDGTSTPSWQEQLAAIGDAMGARAEAEQLRADVEQDFRDAVEANPQFEGRTAAVALHMDDGSFYILEAGDPRNRFFSDLGFATPAVTGEVGPERYDLLDQENLIVVGATAETLADDELFQSLDVVSSDRTVYLGEFGTTAPAALGFASPLSLPYLIGAALPSLAAASDDDPATVVPAVEE</sequence>
<dbReference type="EMBL" id="JAUTXY010000005">
    <property type="protein sequence ID" value="MEE2058356.1"/>
    <property type="molecule type" value="Genomic_DNA"/>
</dbReference>
<dbReference type="PANTHER" id="PTHR30532:SF24">
    <property type="entry name" value="FERRIC ENTEROBACTIN-BINDING PERIPLASMIC PROTEIN FEPB"/>
    <property type="match status" value="1"/>
</dbReference>
<feature type="signal peptide" evidence="5">
    <location>
        <begin position="1"/>
        <end position="19"/>
    </location>
</feature>
<comment type="caution">
    <text evidence="7">The sequence shown here is derived from an EMBL/GenBank/DDBJ whole genome shotgun (WGS) entry which is preliminary data.</text>
</comment>
<dbReference type="RefSeq" id="WP_330133606.1">
    <property type="nucleotide sequence ID" value="NZ_JAUTXY010000005.1"/>
</dbReference>
<evidence type="ECO:0000259" key="6">
    <source>
        <dbReference type="PROSITE" id="PS50983"/>
    </source>
</evidence>
<name>A0ABU7L9Y6_9NOCA</name>
<dbReference type="Gene3D" id="3.40.50.1980">
    <property type="entry name" value="Nitrogenase molybdenum iron protein domain"/>
    <property type="match status" value="2"/>
</dbReference>
<evidence type="ECO:0000256" key="3">
    <source>
        <dbReference type="ARBA" id="ARBA00022448"/>
    </source>
</evidence>
<comment type="subcellular location">
    <subcellularLocation>
        <location evidence="1">Cell envelope</location>
    </subcellularLocation>
</comment>
<evidence type="ECO:0000313" key="7">
    <source>
        <dbReference type="EMBL" id="MEE2058356.1"/>
    </source>
</evidence>
<keyword evidence="3" id="KW-0813">Transport</keyword>
<dbReference type="InterPro" id="IPR002491">
    <property type="entry name" value="ABC_transptr_periplasmic_BD"/>
</dbReference>
<keyword evidence="8" id="KW-1185">Reference proteome</keyword>
<dbReference type="PANTHER" id="PTHR30532">
    <property type="entry name" value="IRON III DICITRATE-BINDING PERIPLASMIC PROTEIN"/>
    <property type="match status" value="1"/>
</dbReference>
<evidence type="ECO:0000256" key="5">
    <source>
        <dbReference type="SAM" id="SignalP"/>
    </source>
</evidence>
<comment type="similarity">
    <text evidence="2">Belongs to the bacterial solute-binding protein 8 family.</text>
</comment>
<dbReference type="PROSITE" id="PS51257">
    <property type="entry name" value="PROKAR_LIPOPROTEIN"/>
    <property type="match status" value="1"/>
</dbReference>
<dbReference type="PROSITE" id="PS50983">
    <property type="entry name" value="FE_B12_PBP"/>
    <property type="match status" value="1"/>
</dbReference>
<reference evidence="7 8" key="1">
    <citation type="submission" date="2023-07" db="EMBL/GenBank/DDBJ databases">
        <authorList>
            <person name="Girao M."/>
            <person name="Carvalho M.F."/>
        </authorList>
    </citation>
    <scope>NUCLEOTIDE SEQUENCE [LARGE SCALE GENOMIC DNA]</scope>
    <source>
        <strain evidence="7 8">YIM65754</strain>
    </source>
</reference>
<accession>A0ABU7L9Y6</accession>
<dbReference type="Pfam" id="PF01497">
    <property type="entry name" value="Peripla_BP_2"/>
    <property type="match status" value="1"/>
</dbReference>
<feature type="chain" id="PRO_5047024094" evidence="5">
    <location>
        <begin position="20"/>
        <end position="329"/>
    </location>
</feature>
<proteinExistence type="inferred from homology"/>
<dbReference type="Proteomes" id="UP001336020">
    <property type="component" value="Unassembled WGS sequence"/>
</dbReference>
<feature type="domain" description="Fe/B12 periplasmic-binding" evidence="6">
    <location>
        <begin position="56"/>
        <end position="312"/>
    </location>
</feature>
<keyword evidence="4 5" id="KW-0732">Signal</keyword>
<dbReference type="SUPFAM" id="SSF53807">
    <property type="entry name" value="Helical backbone' metal receptor"/>
    <property type="match status" value="1"/>
</dbReference>
<gene>
    <name evidence="7" type="ORF">Q7514_12575</name>
</gene>
<evidence type="ECO:0000256" key="4">
    <source>
        <dbReference type="ARBA" id="ARBA00022729"/>
    </source>
</evidence>
<protein>
    <submittedName>
        <fullName evidence="7">ABC transporter substrate-binding protein</fullName>
    </submittedName>
</protein>
<evidence type="ECO:0000313" key="8">
    <source>
        <dbReference type="Proteomes" id="UP001336020"/>
    </source>
</evidence>
<evidence type="ECO:0000256" key="1">
    <source>
        <dbReference type="ARBA" id="ARBA00004196"/>
    </source>
</evidence>
<evidence type="ECO:0000256" key="2">
    <source>
        <dbReference type="ARBA" id="ARBA00008814"/>
    </source>
</evidence>
<dbReference type="InterPro" id="IPR051313">
    <property type="entry name" value="Bact_iron-sidero_bind"/>
</dbReference>
<organism evidence="7 8">
    <name type="scientific">Rhodococcus artemisiae</name>
    <dbReference type="NCBI Taxonomy" id="714159"/>
    <lineage>
        <taxon>Bacteria</taxon>
        <taxon>Bacillati</taxon>
        <taxon>Actinomycetota</taxon>
        <taxon>Actinomycetes</taxon>
        <taxon>Mycobacteriales</taxon>
        <taxon>Nocardiaceae</taxon>
        <taxon>Rhodococcus</taxon>
    </lineage>
</organism>